<dbReference type="PANTHER" id="PTHR28360:SF1">
    <property type="entry name" value="DYNACTIN SUBUNIT 3"/>
    <property type="match status" value="1"/>
</dbReference>
<feature type="coiled-coil region" evidence="1">
    <location>
        <begin position="54"/>
        <end position="81"/>
    </location>
</feature>
<evidence type="ECO:0000313" key="3">
    <source>
        <dbReference type="Proteomes" id="UP000694388"/>
    </source>
</evidence>
<dbReference type="Proteomes" id="UP000694388">
    <property type="component" value="Unplaced"/>
</dbReference>
<dbReference type="InterPro" id="IPR009991">
    <property type="entry name" value="DCTN3"/>
</dbReference>
<dbReference type="GO" id="GO:0005869">
    <property type="term" value="C:dynactin complex"/>
    <property type="evidence" value="ECO:0007669"/>
    <property type="project" value="InterPro"/>
</dbReference>
<dbReference type="GO" id="GO:0061640">
    <property type="term" value="P:cytoskeleton-dependent cytokinesis"/>
    <property type="evidence" value="ECO:0007669"/>
    <property type="project" value="InterPro"/>
</dbReference>
<accession>A0A8C4QT59</accession>
<organism evidence="2 3">
    <name type="scientific">Eptatretus burgeri</name>
    <name type="common">Inshore hagfish</name>
    <dbReference type="NCBI Taxonomy" id="7764"/>
    <lineage>
        <taxon>Eukaryota</taxon>
        <taxon>Metazoa</taxon>
        <taxon>Chordata</taxon>
        <taxon>Craniata</taxon>
        <taxon>Vertebrata</taxon>
        <taxon>Cyclostomata</taxon>
        <taxon>Myxini</taxon>
        <taxon>Myxiniformes</taxon>
        <taxon>Myxinidae</taxon>
        <taxon>Eptatretinae</taxon>
        <taxon>Eptatretus</taxon>
    </lineage>
</organism>
<reference evidence="2" key="1">
    <citation type="submission" date="2025-08" db="UniProtKB">
        <authorList>
            <consortium name="Ensembl"/>
        </authorList>
    </citation>
    <scope>IDENTIFICATION</scope>
</reference>
<name>A0A8C4QT59_EPTBU</name>
<dbReference type="AlphaFoldDB" id="A0A8C4QT59"/>
<reference evidence="2" key="2">
    <citation type="submission" date="2025-09" db="UniProtKB">
        <authorList>
            <consortium name="Ensembl"/>
        </authorList>
    </citation>
    <scope>IDENTIFICATION</scope>
</reference>
<evidence type="ECO:0000313" key="2">
    <source>
        <dbReference type="Ensembl" id="ENSEBUP00000020222.1"/>
    </source>
</evidence>
<protein>
    <submittedName>
        <fullName evidence="2">Uncharacterized protein</fullName>
    </submittedName>
</protein>
<keyword evidence="1" id="KW-0175">Coiled coil</keyword>
<dbReference type="PANTHER" id="PTHR28360">
    <property type="entry name" value="DYNACTIN SUBUNIT 3"/>
    <property type="match status" value="1"/>
</dbReference>
<sequence length="206" mass="23381">MSAYGTGYRDGSSFTARGGCKPNSRVYILIRMFHLVVSVMDALKSADRAIIRIRSKYEEAISRLQASLDSLSAKRERLRVLWRRTEELQKALAPDLFDPPEHAQLFMVLSEQQKILSMGSWLQELSSLLSVLDSPNLLAVPELSQRIQKISKLHLTQKEQSNHTFSEVKDQVENYNQLVCACIVATEKSQEHSKSHRDHNACADSH</sequence>
<keyword evidence="3" id="KW-1185">Reference proteome</keyword>
<dbReference type="Pfam" id="PF07426">
    <property type="entry name" value="Dynactin_p22"/>
    <property type="match status" value="1"/>
</dbReference>
<evidence type="ECO:0000256" key="1">
    <source>
        <dbReference type="SAM" id="Coils"/>
    </source>
</evidence>
<proteinExistence type="predicted"/>
<dbReference type="Ensembl" id="ENSEBUT00000020798.1">
    <property type="protein sequence ID" value="ENSEBUP00000020222.1"/>
    <property type="gene ID" value="ENSEBUG00000012554.1"/>
</dbReference>